<proteinExistence type="predicted"/>
<organism evidence="1 2">
    <name type="scientific">Nocardia vermiculata</name>
    <dbReference type="NCBI Taxonomy" id="257274"/>
    <lineage>
        <taxon>Bacteria</taxon>
        <taxon>Bacillati</taxon>
        <taxon>Actinomycetota</taxon>
        <taxon>Actinomycetes</taxon>
        <taxon>Mycobacteriales</taxon>
        <taxon>Nocardiaceae</taxon>
        <taxon>Nocardia</taxon>
    </lineage>
</organism>
<sequence>MTAIYREPSSAQLQLWDEPPAVPVEERAPAGYRPGRTRAAARCPSCQHRAASAAEDARMRADMGVLWLHPDPAAPDGVREAAHCRHCQPRQVADTECVRCLEGGPLLADQFAADSAAGRVPAEVTAWLARHGWHTADGPLICPNHHQGQSYRDTKPYRT</sequence>
<dbReference type="Proteomes" id="UP000565711">
    <property type="component" value="Unassembled WGS sequence"/>
</dbReference>
<comment type="caution">
    <text evidence="1">The sequence shown here is derived from an EMBL/GenBank/DDBJ whole genome shotgun (WGS) entry which is preliminary data.</text>
</comment>
<dbReference type="RefSeq" id="WP_067879241.1">
    <property type="nucleotide sequence ID" value="NZ_JAAXOP010000022.1"/>
</dbReference>
<evidence type="ECO:0000313" key="2">
    <source>
        <dbReference type="Proteomes" id="UP000565711"/>
    </source>
</evidence>
<reference evidence="1 2" key="1">
    <citation type="submission" date="2020-04" db="EMBL/GenBank/DDBJ databases">
        <title>MicrobeNet Type strains.</title>
        <authorList>
            <person name="Nicholson A.C."/>
        </authorList>
    </citation>
    <scope>NUCLEOTIDE SEQUENCE [LARGE SCALE GENOMIC DNA]</scope>
    <source>
        <strain evidence="1 2">JCM 12354</strain>
    </source>
</reference>
<accession>A0A846Y554</accession>
<dbReference type="AlphaFoldDB" id="A0A846Y554"/>
<evidence type="ECO:0000313" key="1">
    <source>
        <dbReference type="EMBL" id="NKY53977.1"/>
    </source>
</evidence>
<name>A0A846Y554_9NOCA</name>
<gene>
    <name evidence="1" type="ORF">HGA08_27665</name>
</gene>
<dbReference type="EMBL" id="JAAXOP010000022">
    <property type="protein sequence ID" value="NKY53977.1"/>
    <property type="molecule type" value="Genomic_DNA"/>
</dbReference>
<protein>
    <submittedName>
        <fullName evidence="1">Uncharacterized protein</fullName>
    </submittedName>
</protein>
<keyword evidence="2" id="KW-1185">Reference proteome</keyword>